<dbReference type="AlphaFoldDB" id="A0A383E6W7"/>
<proteinExistence type="predicted"/>
<reference evidence="1" key="1">
    <citation type="submission" date="2018-05" db="EMBL/GenBank/DDBJ databases">
        <authorList>
            <person name="Lanie J.A."/>
            <person name="Ng W.-L."/>
            <person name="Kazmierczak K.M."/>
            <person name="Andrzejewski T.M."/>
            <person name="Davidsen T.M."/>
            <person name="Wayne K.J."/>
            <person name="Tettelin H."/>
            <person name="Glass J.I."/>
            <person name="Rusch D."/>
            <person name="Podicherti R."/>
            <person name="Tsui H.-C.T."/>
            <person name="Winkler M.E."/>
        </authorList>
    </citation>
    <scope>NUCLEOTIDE SEQUENCE</scope>
</reference>
<feature type="non-terminal residue" evidence="1">
    <location>
        <position position="26"/>
    </location>
</feature>
<name>A0A383E6W7_9ZZZZ</name>
<feature type="non-terminal residue" evidence="1">
    <location>
        <position position="1"/>
    </location>
</feature>
<accession>A0A383E6W7</accession>
<gene>
    <name evidence="1" type="ORF">METZ01_LOCUS504692</name>
</gene>
<evidence type="ECO:0000313" key="1">
    <source>
        <dbReference type="EMBL" id="SVE51838.1"/>
    </source>
</evidence>
<organism evidence="1">
    <name type="scientific">marine metagenome</name>
    <dbReference type="NCBI Taxonomy" id="408172"/>
    <lineage>
        <taxon>unclassified sequences</taxon>
        <taxon>metagenomes</taxon>
        <taxon>ecological metagenomes</taxon>
    </lineage>
</organism>
<sequence>YRLPSRWKKMAHLIWRIMWVAEKWWN</sequence>
<protein>
    <submittedName>
        <fullName evidence="1">Uncharacterized protein</fullName>
    </submittedName>
</protein>
<dbReference type="EMBL" id="UINC01222875">
    <property type="protein sequence ID" value="SVE51838.1"/>
    <property type="molecule type" value="Genomic_DNA"/>
</dbReference>